<dbReference type="GO" id="GO:0015344">
    <property type="term" value="F:siderophore uptake transmembrane transporter activity"/>
    <property type="evidence" value="ECO:0007669"/>
    <property type="project" value="TreeGrafter"/>
</dbReference>
<evidence type="ECO:0000256" key="1">
    <source>
        <dbReference type="ARBA" id="ARBA00022729"/>
    </source>
</evidence>
<sequence>MISLPKLTMIATSMSCLLLLSDLSYAQAPKEVTGHAQETIVVKGVVQDSKDLSPLSGAVIQQQGSSLKTAANDKGAFEIRVPAKSKLIVSMVGYSTIVVNAAPDVVIKLETHASSMEDVVVIGYGSQKKELLTGSVANMKFKEADKEMPSTMLANVLAGQMAGVNVSTPTGLPGQAPTLTIRTVTTFNAAGQPVLYVIDGKIMGATDFNNLSPNDIDNITVLKDAASTATYGSRGAGGVVLVTTKTGVAGKARINYSFNTGTDKRAKNVPLTSAVQAGELYQRINPTSDPAGWGWTQSDIDYFKNINNGWGYDQLGAVWRDPSTTSHNLSASGGTDKLRYYVGGSYVKQNGFLNNLKYDKYNVRANITTNLTKNLEIFAGLSLNNDLTYSTTNTSVGDPNGIYTKLLVWQPDQPVWTNTGKPIDYGWIANVGAETRGDGGYINSNYLKPVINLRGTYKVPFVKGLSAIANYSKSYTDNRTKTFQKQYTMYVMQKQGLHIISTNDTGIVSTKTSSQVSQSYIQEDAGWGEDRQLNLQLNYERAFGQHHVKGWLVYENFVQSGLGMSAGINGFPVYTTDQWWAASTSNAQSYVSNNTKYSDTTIGRKSWVGQFFYDYAGKYLASFTYRYDGSMRFAPDQRWGFFPSGSVGWVISKESFFKVNWIDMLKVRASAGLVGNDAVPSYYWQETYVPGKSAYFGTNPSTNAGVTYGSIPNKNLTWEKSLNKNIGVDLNFLRHFNATAEYWHTHTYDILGLRTTLVPPTFSPTLPAYNYGVVNAQGVDVNLGYANRAGKVNFHTNITASYGAAKYELRDVNATYDWQTFNGRSTTYIAGYKVAGMLRTQDDLDQFTKANPNYNFNGNKPALGQLVYADLAGAGNVKTPDGKIDSYDGTVLRKNNNPVVLGLNLGAEWKGFTIEATFNGMVRQWKSFNDLSGGVEWNRVWNQWYSNSWSTSSPNAWLPKRYSANDGTKDVNNSGSNFWYANASFVRLKFLNLAYSLPSQYVQKIGVQSIRFYFSGANLFVISKFNKKYYDPEMSGGTAFPIMKSVNFGASITL</sequence>
<dbReference type="Proteomes" id="UP000812270">
    <property type="component" value="Unassembled WGS sequence"/>
</dbReference>
<comment type="caution">
    <text evidence="5">The sequence shown here is derived from an EMBL/GenBank/DDBJ whole genome shotgun (WGS) entry which is preliminary data.</text>
</comment>
<dbReference type="InterPro" id="IPR039426">
    <property type="entry name" value="TonB-dep_rcpt-like"/>
</dbReference>
<dbReference type="Pfam" id="PF07715">
    <property type="entry name" value="Plug"/>
    <property type="match status" value="1"/>
</dbReference>
<evidence type="ECO:0000313" key="6">
    <source>
        <dbReference type="Proteomes" id="UP000812270"/>
    </source>
</evidence>
<dbReference type="NCBIfam" id="TIGR04056">
    <property type="entry name" value="OMP_RagA_SusC"/>
    <property type="match status" value="1"/>
</dbReference>
<evidence type="ECO:0000256" key="2">
    <source>
        <dbReference type="PROSITE-ProRule" id="PRU01360"/>
    </source>
</evidence>
<dbReference type="InterPro" id="IPR023996">
    <property type="entry name" value="TonB-dep_OMP_SusC/RagA"/>
</dbReference>
<dbReference type="GO" id="GO:0044718">
    <property type="term" value="P:siderophore transmembrane transport"/>
    <property type="evidence" value="ECO:0007669"/>
    <property type="project" value="TreeGrafter"/>
</dbReference>
<proteinExistence type="inferred from homology"/>
<feature type="domain" description="TonB-dependent receptor plug" evidence="4">
    <location>
        <begin position="133"/>
        <end position="239"/>
    </location>
</feature>
<accession>A0A9E2S8E3</accession>
<dbReference type="Pfam" id="PF13715">
    <property type="entry name" value="CarbopepD_reg_2"/>
    <property type="match status" value="1"/>
</dbReference>
<dbReference type="AlphaFoldDB" id="A0A9E2S8E3"/>
<keyword evidence="2" id="KW-0813">Transport</keyword>
<keyword evidence="1 3" id="KW-0732">Signal</keyword>
<comment type="subcellular location">
    <subcellularLocation>
        <location evidence="2">Cell outer membrane</location>
        <topology evidence="2">Multi-pass membrane protein</topology>
    </subcellularLocation>
</comment>
<name>A0A9E2S8E3_9BACT</name>
<dbReference type="RefSeq" id="WP_217791137.1">
    <property type="nucleotide sequence ID" value="NZ_JAHSPG010000006.1"/>
</dbReference>
<dbReference type="PANTHER" id="PTHR30069">
    <property type="entry name" value="TONB-DEPENDENT OUTER MEMBRANE RECEPTOR"/>
    <property type="match status" value="1"/>
</dbReference>
<gene>
    <name evidence="5" type="ORF">KTO63_10065</name>
</gene>
<dbReference type="NCBIfam" id="TIGR04057">
    <property type="entry name" value="SusC_RagA_signa"/>
    <property type="match status" value="1"/>
</dbReference>
<dbReference type="PROSITE" id="PS52016">
    <property type="entry name" value="TONB_DEPENDENT_REC_3"/>
    <property type="match status" value="1"/>
</dbReference>
<dbReference type="InterPro" id="IPR012910">
    <property type="entry name" value="Plug_dom"/>
</dbReference>
<dbReference type="EMBL" id="JAHSPG010000006">
    <property type="protein sequence ID" value="MBV4357492.1"/>
    <property type="molecule type" value="Genomic_DNA"/>
</dbReference>
<protein>
    <submittedName>
        <fullName evidence="5">SusC/RagA family TonB-linked outer membrane protein</fullName>
    </submittedName>
</protein>
<evidence type="ECO:0000256" key="3">
    <source>
        <dbReference type="SAM" id="SignalP"/>
    </source>
</evidence>
<evidence type="ECO:0000313" key="5">
    <source>
        <dbReference type="EMBL" id="MBV4357492.1"/>
    </source>
</evidence>
<feature type="signal peptide" evidence="3">
    <location>
        <begin position="1"/>
        <end position="26"/>
    </location>
</feature>
<feature type="chain" id="PRO_5038659354" evidence="3">
    <location>
        <begin position="27"/>
        <end position="1054"/>
    </location>
</feature>
<dbReference type="GO" id="GO:0009279">
    <property type="term" value="C:cell outer membrane"/>
    <property type="evidence" value="ECO:0007669"/>
    <property type="project" value="UniProtKB-SubCell"/>
</dbReference>
<keyword evidence="6" id="KW-1185">Reference proteome</keyword>
<keyword evidence="2" id="KW-0812">Transmembrane</keyword>
<keyword evidence="2" id="KW-0472">Membrane</keyword>
<comment type="similarity">
    <text evidence="2">Belongs to the TonB-dependent receptor family.</text>
</comment>
<dbReference type="InterPro" id="IPR023997">
    <property type="entry name" value="TonB-dep_OMP_SusC/RagA_CS"/>
</dbReference>
<organism evidence="5 6">
    <name type="scientific">Pinibacter aurantiacus</name>
    <dbReference type="NCBI Taxonomy" id="2851599"/>
    <lineage>
        <taxon>Bacteria</taxon>
        <taxon>Pseudomonadati</taxon>
        <taxon>Bacteroidota</taxon>
        <taxon>Chitinophagia</taxon>
        <taxon>Chitinophagales</taxon>
        <taxon>Chitinophagaceae</taxon>
        <taxon>Pinibacter</taxon>
    </lineage>
</organism>
<keyword evidence="2" id="KW-1134">Transmembrane beta strand</keyword>
<dbReference type="PANTHER" id="PTHR30069:SF29">
    <property type="entry name" value="HEMOGLOBIN AND HEMOGLOBIN-HAPTOGLOBIN-BINDING PROTEIN 1-RELATED"/>
    <property type="match status" value="1"/>
</dbReference>
<keyword evidence="2" id="KW-0998">Cell outer membrane</keyword>
<reference evidence="5" key="1">
    <citation type="submission" date="2021-06" db="EMBL/GenBank/DDBJ databases">
        <authorList>
            <person name="Huq M.A."/>
        </authorList>
    </citation>
    <scope>NUCLEOTIDE SEQUENCE</scope>
    <source>
        <strain evidence="5">MAH-26</strain>
    </source>
</reference>
<evidence type="ECO:0000259" key="4">
    <source>
        <dbReference type="Pfam" id="PF07715"/>
    </source>
</evidence>